<feature type="region of interest" description="Disordered" evidence="1">
    <location>
        <begin position="75"/>
        <end position="108"/>
    </location>
</feature>
<keyword evidence="3" id="KW-1185">Reference proteome</keyword>
<feature type="compositionally biased region" description="Low complexity" evidence="1">
    <location>
        <begin position="79"/>
        <end position="88"/>
    </location>
</feature>
<dbReference type="Pfam" id="PF05258">
    <property type="entry name" value="DciA"/>
    <property type="match status" value="1"/>
</dbReference>
<accession>A0ABZ2XG81</accession>
<dbReference type="Proteomes" id="UP001479520">
    <property type="component" value="Chromosome"/>
</dbReference>
<sequence>MAHARLLMKLSSRFDELAPGALRHAAHVANYKSGKIVIHAENGAVAAKLRQMSRRLCGELSIEGAECNDIEVKVQPRQSSYRSTTSTSKPISGRAADSLRAAAEAMPPGKLRQAIDTLLQRSIRAE</sequence>
<evidence type="ECO:0000313" key="2">
    <source>
        <dbReference type="EMBL" id="WZJ21363.1"/>
    </source>
</evidence>
<evidence type="ECO:0000256" key="1">
    <source>
        <dbReference type="SAM" id="MobiDB-lite"/>
    </source>
</evidence>
<name>A0ABZ2XG81_9RHOO</name>
<organism evidence="2 3">
    <name type="scientific">Azonexus hydrophilus</name>
    <dbReference type="NCBI Taxonomy" id="418702"/>
    <lineage>
        <taxon>Bacteria</taxon>
        <taxon>Pseudomonadati</taxon>
        <taxon>Pseudomonadota</taxon>
        <taxon>Betaproteobacteria</taxon>
        <taxon>Rhodocyclales</taxon>
        <taxon>Azonexaceae</taxon>
        <taxon>Azonexus</taxon>
    </lineage>
</organism>
<feature type="compositionally biased region" description="Low complexity" evidence="1">
    <location>
        <begin position="95"/>
        <end position="105"/>
    </location>
</feature>
<dbReference type="EMBL" id="CP151406">
    <property type="protein sequence ID" value="WZJ21363.1"/>
    <property type="molecule type" value="Genomic_DNA"/>
</dbReference>
<dbReference type="InterPro" id="IPR007922">
    <property type="entry name" value="DciA-like"/>
</dbReference>
<gene>
    <name evidence="2" type="ORF">AADV58_15635</name>
</gene>
<dbReference type="RefSeq" id="WP_281170380.1">
    <property type="nucleotide sequence ID" value="NZ_CP151406.1"/>
</dbReference>
<proteinExistence type="predicted"/>
<protein>
    <submittedName>
        <fullName evidence="2">DciA family protein</fullName>
    </submittedName>
</protein>
<evidence type="ECO:0000313" key="3">
    <source>
        <dbReference type="Proteomes" id="UP001479520"/>
    </source>
</evidence>
<reference evidence="2 3" key="1">
    <citation type="submission" date="2024-04" db="EMBL/GenBank/DDBJ databases">
        <title>Dissimilatory iodate-reducing microorganisms contribute to the enrichment of iodine in groundwater.</title>
        <authorList>
            <person name="Jiang Z."/>
        </authorList>
    </citation>
    <scope>NUCLEOTIDE SEQUENCE [LARGE SCALE GENOMIC DNA]</scope>
    <source>
        <strain evidence="2 3">NCP973</strain>
    </source>
</reference>